<feature type="active site" description="Proton acceptor" evidence="9">
    <location>
        <position position="31"/>
    </location>
</feature>
<comment type="function">
    <text evidence="1 9">The alpha subunit is responsible for the aldol cleavage of indoleglycerol phosphate to indole and glyceraldehyde 3-phosphate.</text>
</comment>
<dbReference type="KEGG" id="npy:NPRO_24060"/>
<evidence type="ECO:0000256" key="8">
    <source>
        <dbReference type="ARBA" id="ARBA00049047"/>
    </source>
</evidence>
<evidence type="ECO:0000256" key="6">
    <source>
        <dbReference type="ARBA" id="ARBA00023141"/>
    </source>
</evidence>
<dbReference type="Pfam" id="PF00290">
    <property type="entry name" value="Trp_syntA"/>
    <property type="match status" value="1"/>
</dbReference>
<dbReference type="GO" id="GO:0004834">
    <property type="term" value="F:tryptophan synthase activity"/>
    <property type="evidence" value="ECO:0007669"/>
    <property type="project" value="UniProtKB-UniRule"/>
</dbReference>
<dbReference type="InterPro" id="IPR002028">
    <property type="entry name" value="Trp_synthase_suA"/>
</dbReference>
<gene>
    <name evidence="9" type="primary">trpA</name>
    <name evidence="11" type="ORF">NPRO_24060</name>
</gene>
<dbReference type="PANTHER" id="PTHR43406">
    <property type="entry name" value="TRYPTOPHAN SYNTHASE, ALPHA CHAIN"/>
    <property type="match status" value="1"/>
</dbReference>
<dbReference type="PROSITE" id="PS00167">
    <property type="entry name" value="TRP_SYNTHASE_ALPHA"/>
    <property type="match status" value="1"/>
</dbReference>
<dbReference type="EC" id="4.2.1.20" evidence="9"/>
<name>A0A809SB90_9BACT</name>
<dbReference type="EMBL" id="AP021858">
    <property type="protein sequence ID" value="BBO24811.1"/>
    <property type="molecule type" value="Genomic_DNA"/>
</dbReference>
<keyword evidence="7 9" id="KW-0456">Lyase</keyword>
<keyword evidence="4 9" id="KW-0028">Amino-acid biosynthesis</keyword>
<evidence type="ECO:0000313" key="12">
    <source>
        <dbReference type="Proteomes" id="UP000662873"/>
    </source>
</evidence>
<proteinExistence type="inferred from homology"/>
<dbReference type="AlphaFoldDB" id="A0A809SB90"/>
<dbReference type="FunFam" id="3.20.20.70:FF:000037">
    <property type="entry name" value="Tryptophan synthase alpha chain"/>
    <property type="match status" value="1"/>
</dbReference>
<evidence type="ECO:0000313" key="11">
    <source>
        <dbReference type="EMBL" id="BBO24811.1"/>
    </source>
</evidence>
<keyword evidence="6 9" id="KW-0057">Aromatic amino acid biosynthesis</keyword>
<dbReference type="InterPro" id="IPR013785">
    <property type="entry name" value="Aldolase_TIM"/>
</dbReference>
<feature type="active site" description="Proton acceptor" evidence="9">
    <location>
        <position position="42"/>
    </location>
</feature>
<evidence type="ECO:0000256" key="7">
    <source>
        <dbReference type="ARBA" id="ARBA00023239"/>
    </source>
</evidence>
<evidence type="ECO:0000256" key="10">
    <source>
        <dbReference type="RuleBase" id="RU003662"/>
    </source>
</evidence>
<keyword evidence="5 9" id="KW-0822">Tryptophan biosynthesis</keyword>
<dbReference type="HAMAP" id="MF_00131">
    <property type="entry name" value="Trp_synth_alpha"/>
    <property type="match status" value="1"/>
</dbReference>
<dbReference type="InterPro" id="IPR018204">
    <property type="entry name" value="Trp_synthase_alpha_AS"/>
</dbReference>
<dbReference type="SUPFAM" id="SSF51366">
    <property type="entry name" value="Ribulose-phoshate binding barrel"/>
    <property type="match status" value="1"/>
</dbReference>
<dbReference type="NCBIfam" id="TIGR00262">
    <property type="entry name" value="trpA"/>
    <property type="match status" value="1"/>
</dbReference>
<evidence type="ECO:0000256" key="1">
    <source>
        <dbReference type="ARBA" id="ARBA00003365"/>
    </source>
</evidence>
<evidence type="ECO:0000256" key="3">
    <source>
        <dbReference type="ARBA" id="ARBA00011270"/>
    </source>
</evidence>
<dbReference type="UniPathway" id="UPA00035">
    <property type="reaction ID" value="UER00044"/>
</dbReference>
<comment type="pathway">
    <text evidence="2 9">Amino-acid biosynthesis; L-tryptophan biosynthesis; L-tryptophan from chorismate: step 5/5.</text>
</comment>
<organism evidence="11 12">
    <name type="scientific">Candidatus Nitrosymbiomonas proteolyticus</name>
    <dbReference type="NCBI Taxonomy" id="2608984"/>
    <lineage>
        <taxon>Bacteria</taxon>
        <taxon>Bacillati</taxon>
        <taxon>Armatimonadota</taxon>
        <taxon>Armatimonadota incertae sedis</taxon>
        <taxon>Candidatus Nitrosymbiomonas</taxon>
    </lineage>
</organism>
<comment type="subunit">
    <text evidence="3 9">Tetramer of two alpha and two beta chains.</text>
</comment>
<dbReference type="GO" id="GO:0005829">
    <property type="term" value="C:cytosol"/>
    <property type="evidence" value="ECO:0007669"/>
    <property type="project" value="TreeGrafter"/>
</dbReference>
<protein>
    <recommendedName>
        <fullName evidence="9">Tryptophan synthase alpha chain</fullName>
        <ecNumber evidence="9">4.2.1.20</ecNumber>
    </recommendedName>
</protein>
<evidence type="ECO:0000256" key="5">
    <source>
        <dbReference type="ARBA" id="ARBA00022822"/>
    </source>
</evidence>
<dbReference type="Gene3D" id="3.20.20.70">
    <property type="entry name" value="Aldolase class I"/>
    <property type="match status" value="1"/>
</dbReference>
<dbReference type="InterPro" id="IPR011060">
    <property type="entry name" value="RibuloseP-bd_barrel"/>
</dbReference>
<dbReference type="PANTHER" id="PTHR43406:SF1">
    <property type="entry name" value="TRYPTOPHAN SYNTHASE ALPHA CHAIN, CHLOROPLASTIC"/>
    <property type="match status" value="1"/>
</dbReference>
<sequence length="245" mass="25579">MILYVTAGDPEISQLPDVIDALCEGGADVIEVGIPFSDPIADGPTIQASTFRALRRGVTPTGVFSALQGARRSIPIVLMGYCNPALKLGWPHFASEAVAAGASGVILSDLIADEAAEWLESAKRASLDTIFLAAPTSTDERLAKVCESSSGFVYAVSRTGVTGSENPVPPDAAELVARLKRFTSLPICVGFGVSTPSQVGAIARLADGVIVGSALVERLATDWNDGAGRQAIVDWVRALKDATRR</sequence>
<reference evidence="11" key="1">
    <citation type="journal article" name="DNA Res.">
        <title>The physiological potential of anammox bacteria as revealed by their core genome structure.</title>
        <authorList>
            <person name="Okubo T."/>
            <person name="Toyoda A."/>
            <person name="Fukuhara K."/>
            <person name="Uchiyama I."/>
            <person name="Harigaya Y."/>
            <person name="Kuroiwa M."/>
            <person name="Suzuki T."/>
            <person name="Murakami Y."/>
            <person name="Suwa Y."/>
            <person name="Takami H."/>
        </authorList>
    </citation>
    <scope>NUCLEOTIDE SEQUENCE</scope>
    <source>
        <strain evidence="11">317325-2</strain>
    </source>
</reference>
<accession>A0A809SB90</accession>
<evidence type="ECO:0000256" key="4">
    <source>
        <dbReference type="ARBA" id="ARBA00022605"/>
    </source>
</evidence>
<dbReference type="CDD" id="cd04724">
    <property type="entry name" value="Tryptophan_synthase_alpha"/>
    <property type="match status" value="1"/>
</dbReference>
<comment type="similarity">
    <text evidence="9 10">Belongs to the TrpA family.</text>
</comment>
<evidence type="ECO:0000256" key="9">
    <source>
        <dbReference type="HAMAP-Rule" id="MF_00131"/>
    </source>
</evidence>
<dbReference type="Proteomes" id="UP000662873">
    <property type="component" value="Chromosome"/>
</dbReference>
<comment type="catalytic activity">
    <reaction evidence="8 9">
        <text>(1S,2R)-1-C-(indol-3-yl)glycerol 3-phosphate + L-serine = D-glyceraldehyde 3-phosphate + L-tryptophan + H2O</text>
        <dbReference type="Rhea" id="RHEA:10532"/>
        <dbReference type="ChEBI" id="CHEBI:15377"/>
        <dbReference type="ChEBI" id="CHEBI:33384"/>
        <dbReference type="ChEBI" id="CHEBI:57912"/>
        <dbReference type="ChEBI" id="CHEBI:58866"/>
        <dbReference type="ChEBI" id="CHEBI:59776"/>
        <dbReference type="EC" id="4.2.1.20"/>
    </reaction>
</comment>
<evidence type="ECO:0000256" key="2">
    <source>
        <dbReference type="ARBA" id="ARBA00004733"/>
    </source>
</evidence>